<evidence type="ECO:0000259" key="2">
    <source>
        <dbReference type="Pfam" id="PF04059"/>
    </source>
</evidence>
<dbReference type="STRING" id="1507870.A0A1V8SZ86"/>
<feature type="compositionally biased region" description="Basic residues" evidence="1">
    <location>
        <begin position="111"/>
        <end position="120"/>
    </location>
</feature>
<proteinExistence type="predicted"/>
<feature type="region of interest" description="Disordered" evidence="1">
    <location>
        <begin position="92"/>
        <end position="139"/>
    </location>
</feature>
<organism evidence="3 4">
    <name type="scientific">Cryoendolithus antarcticus</name>
    <dbReference type="NCBI Taxonomy" id="1507870"/>
    <lineage>
        <taxon>Eukaryota</taxon>
        <taxon>Fungi</taxon>
        <taxon>Dikarya</taxon>
        <taxon>Ascomycota</taxon>
        <taxon>Pezizomycotina</taxon>
        <taxon>Dothideomycetes</taxon>
        <taxon>Dothideomycetidae</taxon>
        <taxon>Cladosporiales</taxon>
        <taxon>Cladosporiaceae</taxon>
        <taxon>Cryoendolithus</taxon>
    </lineage>
</organism>
<accession>A0A1V8SZ86</accession>
<feature type="region of interest" description="Disordered" evidence="1">
    <location>
        <begin position="898"/>
        <end position="928"/>
    </location>
</feature>
<feature type="region of interest" description="Disordered" evidence="1">
    <location>
        <begin position="481"/>
        <end position="524"/>
    </location>
</feature>
<feature type="compositionally biased region" description="Basic and acidic residues" evidence="1">
    <location>
        <begin position="715"/>
        <end position="742"/>
    </location>
</feature>
<dbReference type="InterPro" id="IPR007201">
    <property type="entry name" value="Mei2-like_Rrm_C"/>
</dbReference>
<feature type="region of interest" description="Disordered" evidence="1">
    <location>
        <begin position="1"/>
        <end position="27"/>
    </location>
</feature>
<dbReference type="AlphaFoldDB" id="A0A1V8SZ86"/>
<dbReference type="EMBL" id="NAJO01000021">
    <property type="protein sequence ID" value="OQO04486.1"/>
    <property type="molecule type" value="Genomic_DNA"/>
</dbReference>
<feature type="domain" description="Mei2-like C-terminal RNA recognition motif" evidence="2">
    <location>
        <begin position="547"/>
        <end position="657"/>
    </location>
</feature>
<feature type="region of interest" description="Disordered" evidence="1">
    <location>
        <begin position="45"/>
        <end position="75"/>
    </location>
</feature>
<dbReference type="Proteomes" id="UP000192596">
    <property type="component" value="Unassembled WGS sequence"/>
</dbReference>
<evidence type="ECO:0000313" key="4">
    <source>
        <dbReference type="Proteomes" id="UP000192596"/>
    </source>
</evidence>
<dbReference type="InParanoid" id="A0A1V8SZ86"/>
<comment type="caution">
    <text evidence="3">The sequence shown here is derived from an EMBL/GenBank/DDBJ whole genome shotgun (WGS) entry which is preliminary data.</text>
</comment>
<feature type="region of interest" description="Disordered" evidence="1">
    <location>
        <begin position="713"/>
        <end position="760"/>
    </location>
</feature>
<keyword evidence="4" id="KW-1185">Reference proteome</keyword>
<evidence type="ECO:0000256" key="1">
    <source>
        <dbReference type="SAM" id="MobiDB-lite"/>
    </source>
</evidence>
<evidence type="ECO:0000313" key="3">
    <source>
        <dbReference type="EMBL" id="OQO04486.1"/>
    </source>
</evidence>
<name>A0A1V8SZ86_9PEZI</name>
<dbReference type="OrthoDB" id="417481at2759"/>
<gene>
    <name evidence="3" type="ORF">B0A48_09408</name>
</gene>
<sequence>MAAQSSIKPTVPQPSRSISPKTTEKSGIGMAAEIAEVIMQATRQTSDGAAVIMPPRPMGNGHDTSDGRPSISSSAASGLNFFAEPYVPSAIASSPTEASDSRAPTPPDVRKKIRNSKSKNRRSESAEASRPVSPATADFDPIHASLAGVISMGYESSSDGIGDPHKAAINADGLAWAKSLGGLHMPSHCLRVLAPFGSDFFKERFDAQGGRSEEGLFHFTRASDAWHEHVRTGGHWIGPVVNGDGTTDALICSDSVGYAEELKTTFEQSGQVSVVDFITRASYARADKSVSSVPSPDARILVSTILPDELAHMSAKHVADSLYQAIKNGINAHHLAASRNSDIGRYSSVRTFERLEAPHPNFVFHFELDKISDATFLVEISCKQQGRIEAFHPLYFAIVPYDSFSGNVDVNGGAPFSPYCTGGTAGLEHSAAPLTMANADDVGHMRQVSQNTFISQTGRSAVVVDVWGEVVPIPGHIQAGVVQRRSDSSDNNDGSPMDGEVGTTGAIAPVDVPEAATDGRPKMRRPSLTWSAQTVLIEKIRRGLDLRTTLMIRNTPTKWFAEDARRMLDITHAGQYDFTYARIDLRKMQAVGYVFVNFISAEALKTWVEHWVPENGPALHMPNITTKPPGEFNKYHKAVAVNYANIQGLECLEAKFRNSCMLEEVPQCRPRLWYSVLNADEKHPAGSPREWPAPDNNAKLQRSMENSLYQGLYAPRDRARDQGRRTQSRFDRGTTRHQRDEVSQGPPRRGQLALPAPNNAPAPWQMQQQGQQYIPENSPAPVGQYTGFQHQVPLPGRPHPIYIGHNGFNGANNFNGYNGGPAQFPIGYGPQQTPQMPMHYPVPYNNGYMAPHPPAGYVAGPAMMYNAPPQPWVTNYDVLPPRAPVPGAMMRTQTGGRLGKHVNIVPDPKRDERFASSSKGKGKDNTKA</sequence>
<feature type="compositionally biased region" description="Polar residues" evidence="1">
    <location>
        <begin position="1"/>
        <end position="21"/>
    </location>
</feature>
<dbReference type="Pfam" id="PF04059">
    <property type="entry name" value="RRM_2"/>
    <property type="match status" value="1"/>
</dbReference>
<reference evidence="4" key="1">
    <citation type="submission" date="2017-03" db="EMBL/GenBank/DDBJ databases">
        <title>Genomes of endolithic fungi from Antarctica.</title>
        <authorList>
            <person name="Coleine C."/>
            <person name="Masonjones S."/>
            <person name="Stajich J.E."/>
        </authorList>
    </citation>
    <scope>NUCLEOTIDE SEQUENCE [LARGE SCALE GENOMIC DNA]</scope>
    <source>
        <strain evidence="4">CCFEE 5527</strain>
    </source>
</reference>
<protein>
    <recommendedName>
        <fullName evidence="2">Mei2-like C-terminal RNA recognition motif domain-containing protein</fullName>
    </recommendedName>
</protein>